<protein>
    <submittedName>
        <fullName evidence="6">ABC transporter ATP-binding protein</fullName>
    </submittedName>
</protein>
<dbReference type="SMART" id="SM00382">
    <property type="entry name" value="AAA"/>
    <property type="match status" value="1"/>
</dbReference>
<dbReference type="GO" id="GO:0005886">
    <property type="term" value="C:plasma membrane"/>
    <property type="evidence" value="ECO:0007669"/>
    <property type="project" value="TreeGrafter"/>
</dbReference>
<dbReference type="RefSeq" id="WP_088220366.1">
    <property type="nucleotide sequence ID" value="NZ_AP024590.1"/>
</dbReference>
<dbReference type="GO" id="GO:1902495">
    <property type="term" value="C:transmembrane transporter complex"/>
    <property type="evidence" value="ECO:0007669"/>
    <property type="project" value="UniProtKB-ARBA"/>
</dbReference>
<dbReference type="InterPro" id="IPR003593">
    <property type="entry name" value="AAA+_ATPase"/>
</dbReference>
<dbReference type="FunFam" id="3.40.50.300:FF:000032">
    <property type="entry name" value="Export ABC transporter ATP-binding protein"/>
    <property type="match status" value="1"/>
</dbReference>
<dbReference type="PROSITE" id="PS00211">
    <property type="entry name" value="ABC_TRANSPORTER_1"/>
    <property type="match status" value="1"/>
</dbReference>
<dbReference type="Pfam" id="PF00005">
    <property type="entry name" value="ABC_tran"/>
    <property type="match status" value="1"/>
</dbReference>
<feature type="domain" description="ABC transporter" evidence="5">
    <location>
        <begin position="4"/>
        <end position="225"/>
    </location>
</feature>
<dbReference type="InterPro" id="IPR015854">
    <property type="entry name" value="ABC_transpr_LolD-like"/>
</dbReference>
<comment type="similarity">
    <text evidence="4">Belongs to the ABC transporter superfamily. Macrolide exporter (TC 3.A.1.122) family.</text>
</comment>
<evidence type="ECO:0000256" key="1">
    <source>
        <dbReference type="ARBA" id="ARBA00022448"/>
    </source>
</evidence>
<evidence type="ECO:0000256" key="2">
    <source>
        <dbReference type="ARBA" id="ARBA00022741"/>
    </source>
</evidence>
<evidence type="ECO:0000256" key="4">
    <source>
        <dbReference type="ARBA" id="ARBA00038388"/>
    </source>
</evidence>
<evidence type="ECO:0000256" key="3">
    <source>
        <dbReference type="ARBA" id="ARBA00022840"/>
    </source>
</evidence>
<evidence type="ECO:0000313" key="7">
    <source>
        <dbReference type="Proteomes" id="UP000682928"/>
    </source>
</evidence>
<keyword evidence="1" id="KW-0813">Transport</keyword>
<organism evidence="6 7">
    <name type="scientific">Enterobacter kobei</name>
    <dbReference type="NCBI Taxonomy" id="208224"/>
    <lineage>
        <taxon>Bacteria</taxon>
        <taxon>Pseudomonadati</taxon>
        <taxon>Pseudomonadota</taxon>
        <taxon>Gammaproteobacteria</taxon>
        <taxon>Enterobacterales</taxon>
        <taxon>Enterobacteriaceae</taxon>
        <taxon>Enterobacter</taxon>
        <taxon>Enterobacter cloacae complex</taxon>
    </lineage>
</organism>
<keyword evidence="2" id="KW-0547">Nucleotide-binding</keyword>
<dbReference type="PANTHER" id="PTHR24220:SF86">
    <property type="entry name" value="ABC TRANSPORTER ABCH.1"/>
    <property type="match status" value="1"/>
</dbReference>
<sequence length="226" mass="24665">MTAVTLSKVSKYYQMGRERVAALSDVSLSIPANQFSVLAGPSGSGKSTLLNLIGCLDKQDDGEIYLHGESVRGWSDRQMTAYRATNIGFVFQNFNLLPVLTAGENIEYPLLMGGMKPAQRRERVARLIDEVGLAGKTHAMPGELSGGQRQRVAIARALAHTPKLVLADEPTANLDSATGLQIILLMRRLQHEHQTTFVFSSHDGQLIAHADRVFALKDGQLVQETP</sequence>
<dbReference type="GO" id="GO:0022857">
    <property type="term" value="F:transmembrane transporter activity"/>
    <property type="evidence" value="ECO:0007669"/>
    <property type="project" value="UniProtKB-ARBA"/>
</dbReference>
<dbReference type="Gene3D" id="3.40.50.300">
    <property type="entry name" value="P-loop containing nucleotide triphosphate hydrolases"/>
    <property type="match status" value="1"/>
</dbReference>
<gene>
    <name evidence="6" type="ORF">ENKO_34830</name>
</gene>
<dbReference type="InterPro" id="IPR027417">
    <property type="entry name" value="P-loop_NTPase"/>
</dbReference>
<dbReference type="GO" id="GO:0016887">
    <property type="term" value="F:ATP hydrolysis activity"/>
    <property type="evidence" value="ECO:0007669"/>
    <property type="project" value="InterPro"/>
</dbReference>
<dbReference type="EMBL" id="AP024590">
    <property type="protein sequence ID" value="BCU56889.1"/>
    <property type="molecule type" value="Genomic_DNA"/>
</dbReference>
<dbReference type="InterPro" id="IPR003439">
    <property type="entry name" value="ABC_transporter-like_ATP-bd"/>
</dbReference>
<evidence type="ECO:0000313" key="6">
    <source>
        <dbReference type="EMBL" id="BCU56889.1"/>
    </source>
</evidence>
<dbReference type="GO" id="GO:0005524">
    <property type="term" value="F:ATP binding"/>
    <property type="evidence" value="ECO:0007669"/>
    <property type="project" value="UniProtKB-KW"/>
</dbReference>
<dbReference type="InterPro" id="IPR017871">
    <property type="entry name" value="ABC_transporter-like_CS"/>
</dbReference>
<dbReference type="PROSITE" id="PS50893">
    <property type="entry name" value="ABC_TRANSPORTER_2"/>
    <property type="match status" value="1"/>
</dbReference>
<accession>A0AA86JDH7</accession>
<dbReference type="InterPro" id="IPR017911">
    <property type="entry name" value="MacB-like_ATP-bd"/>
</dbReference>
<proteinExistence type="inferred from homology"/>
<dbReference type="Proteomes" id="UP000682928">
    <property type="component" value="Chromosome"/>
</dbReference>
<reference evidence="6" key="1">
    <citation type="submission" date="2021-04" db="EMBL/GenBank/DDBJ databases">
        <title>Difference and commonality of drug resistance evolution in various bacteria. and drug sensitivity profiles.</title>
        <authorList>
            <person name="Maeda T."/>
            <person name="Shibai A."/>
            <person name="Kawada K."/>
            <person name="Kotani H."/>
            <person name="Tarusawa Y."/>
            <person name="Tanabe K."/>
            <person name="Furusawa C."/>
        </authorList>
    </citation>
    <scope>NUCLEOTIDE SEQUENCE</scope>
    <source>
        <strain evidence="6">JCM 8580</strain>
    </source>
</reference>
<dbReference type="SUPFAM" id="SSF52540">
    <property type="entry name" value="P-loop containing nucleoside triphosphate hydrolases"/>
    <property type="match status" value="1"/>
</dbReference>
<evidence type="ECO:0000259" key="5">
    <source>
        <dbReference type="PROSITE" id="PS50893"/>
    </source>
</evidence>
<name>A0AA86JDH7_9ENTR</name>
<dbReference type="CDD" id="cd03255">
    <property type="entry name" value="ABC_MJ0796_LolCDE_FtsE"/>
    <property type="match status" value="1"/>
</dbReference>
<dbReference type="PANTHER" id="PTHR24220">
    <property type="entry name" value="IMPORT ATP-BINDING PROTEIN"/>
    <property type="match status" value="1"/>
</dbReference>
<keyword evidence="3 6" id="KW-0067">ATP-binding</keyword>
<dbReference type="AlphaFoldDB" id="A0AA86JDH7"/>